<feature type="compositionally biased region" description="Basic and acidic residues" evidence="1">
    <location>
        <begin position="72"/>
        <end position="81"/>
    </location>
</feature>
<protein>
    <submittedName>
        <fullName evidence="3">AbrB/MazE/SpoVT family DNA-binding domain-containing protein</fullName>
    </submittedName>
</protein>
<dbReference type="NCBIfam" id="TIGR01439">
    <property type="entry name" value="lp_hng_hel_AbrB"/>
    <property type="match status" value="1"/>
</dbReference>
<accession>A0ABU8WQ56</accession>
<gene>
    <name evidence="3" type="ORF">WKW82_22990</name>
</gene>
<keyword evidence="3" id="KW-0238">DNA-binding</keyword>
<feature type="domain" description="SpoVT-AbrB" evidence="2">
    <location>
        <begin position="3"/>
        <end position="49"/>
    </location>
</feature>
<evidence type="ECO:0000313" key="3">
    <source>
        <dbReference type="EMBL" id="MEJ8849534.1"/>
    </source>
</evidence>
<evidence type="ECO:0000313" key="4">
    <source>
        <dbReference type="Proteomes" id="UP001385892"/>
    </source>
</evidence>
<dbReference type="InterPro" id="IPR007159">
    <property type="entry name" value="SpoVT-AbrB_dom"/>
</dbReference>
<dbReference type="RefSeq" id="WP_340344668.1">
    <property type="nucleotide sequence ID" value="NZ_JBBKZT010000011.1"/>
</dbReference>
<dbReference type="InterPro" id="IPR037914">
    <property type="entry name" value="SpoVT-AbrB_sf"/>
</dbReference>
<dbReference type="GO" id="GO:0003677">
    <property type="term" value="F:DNA binding"/>
    <property type="evidence" value="ECO:0007669"/>
    <property type="project" value="UniProtKB-KW"/>
</dbReference>
<dbReference type="Gene3D" id="2.10.260.10">
    <property type="match status" value="1"/>
</dbReference>
<dbReference type="SMART" id="SM00966">
    <property type="entry name" value="SpoVT_AbrB"/>
    <property type="match status" value="1"/>
</dbReference>
<proteinExistence type="predicted"/>
<dbReference type="EMBL" id="JBBKZT010000011">
    <property type="protein sequence ID" value="MEJ8849534.1"/>
    <property type="molecule type" value="Genomic_DNA"/>
</dbReference>
<feature type="region of interest" description="Disordered" evidence="1">
    <location>
        <begin position="72"/>
        <end position="92"/>
    </location>
</feature>
<dbReference type="SUPFAM" id="SSF89447">
    <property type="entry name" value="AbrB/MazE/MraZ-like"/>
    <property type="match status" value="1"/>
</dbReference>
<organism evidence="3 4">
    <name type="scientific">Variovorax rhizosphaerae</name>
    <dbReference type="NCBI Taxonomy" id="1836200"/>
    <lineage>
        <taxon>Bacteria</taxon>
        <taxon>Pseudomonadati</taxon>
        <taxon>Pseudomonadota</taxon>
        <taxon>Betaproteobacteria</taxon>
        <taxon>Burkholderiales</taxon>
        <taxon>Comamonadaceae</taxon>
        <taxon>Variovorax</taxon>
    </lineage>
</organism>
<evidence type="ECO:0000256" key="1">
    <source>
        <dbReference type="SAM" id="MobiDB-lite"/>
    </source>
</evidence>
<dbReference type="Pfam" id="PF04014">
    <property type="entry name" value="MazE_antitoxin"/>
    <property type="match status" value="1"/>
</dbReference>
<reference evidence="3 4" key="1">
    <citation type="submission" date="2024-03" db="EMBL/GenBank/DDBJ databases">
        <title>Novel species of the genus Variovorax.</title>
        <authorList>
            <person name="Liu Q."/>
            <person name="Xin Y.-H."/>
        </authorList>
    </citation>
    <scope>NUCLEOTIDE SEQUENCE [LARGE SCALE GENOMIC DNA]</scope>
    <source>
        <strain evidence="3 4">KACC 18900</strain>
    </source>
</reference>
<keyword evidence="4" id="KW-1185">Reference proteome</keyword>
<name>A0ABU8WQ56_9BURK</name>
<evidence type="ECO:0000259" key="2">
    <source>
        <dbReference type="SMART" id="SM00966"/>
    </source>
</evidence>
<sequence length="92" mass="10145">MFATLTSKGQLTLPKEIRDRLSLGTGAILDFQIRPDNTITATHVKPDARRIRGLLKSPHPAPLTVEQMDEAVSKHLRDKHAPARAGRKATGR</sequence>
<dbReference type="Proteomes" id="UP001385892">
    <property type="component" value="Unassembled WGS sequence"/>
</dbReference>
<comment type="caution">
    <text evidence="3">The sequence shown here is derived from an EMBL/GenBank/DDBJ whole genome shotgun (WGS) entry which is preliminary data.</text>
</comment>